<sequence length="198" mass="22740">MDLFIDGVPFSILHIESLSREELLDIVLEELAGRGLVLKEIVSHGEALSEESFLSIPDGVEVDFLSDTKEGIINRIILELRESLDRCISIAEGWISQRSEFPDENSMERWVESMEWIVEVMSELNDLGEEGPLFSDVESFKLELERWRTISVESPERTVPELEEMVFKLDLLRDKLEDLESLRRNLSEGEEVVKGDDV</sequence>
<keyword evidence="1" id="KW-0175">Coiled coil</keyword>
<proteinExistence type="predicted"/>
<evidence type="ECO:0000313" key="2">
    <source>
        <dbReference type="EMBL" id="EFC90093.1"/>
    </source>
</evidence>
<gene>
    <name evidence="2" type="ORF">Dpep_0061</name>
</gene>
<dbReference type="RefSeq" id="WP_005658557.1">
    <property type="nucleotide sequence ID" value="NZ_ABTR02000001.1"/>
</dbReference>
<organism evidence="2 3">
    <name type="scientific">Dethiosulfovibrio peptidovorans DSM 11002</name>
    <dbReference type="NCBI Taxonomy" id="469381"/>
    <lineage>
        <taxon>Bacteria</taxon>
        <taxon>Thermotogati</taxon>
        <taxon>Synergistota</taxon>
        <taxon>Synergistia</taxon>
        <taxon>Synergistales</taxon>
        <taxon>Dethiosulfovibrionaceae</taxon>
        <taxon>Dethiosulfovibrio</taxon>
    </lineage>
</organism>
<name>D2Z2D7_9BACT</name>
<dbReference type="STRING" id="469381.Dpep_0061"/>
<accession>D2Z2D7</accession>
<dbReference type="EMBL" id="ABTR02000001">
    <property type="protein sequence ID" value="EFC90093.1"/>
    <property type="molecule type" value="Genomic_DNA"/>
</dbReference>
<evidence type="ECO:0000313" key="3">
    <source>
        <dbReference type="Proteomes" id="UP000006427"/>
    </source>
</evidence>
<reference evidence="2 3" key="1">
    <citation type="journal article" date="2010" name="Stand. Genomic Sci.">
        <title>Permanent draft genome sequence of Dethiosulfovibrio peptidovorans type strain (SEBR 4207).</title>
        <authorList>
            <person name="Labutti K."/>
            <person name="Mayilraj S."/>
            <person name="Clum A."/>
            <person name="Lucas S."/>
            <person name="Glavina Del Rio T."/>
            <person name="Nolan M."/>
            <person name="Tice H."/>
            <person name="Cheng J.F."/>
            <person name="Pitluck S."/>
            <person name="Liolios K."/>
            <person name="Ivanova N."/>
            <person name="Mavromatis K."/>
            <person name="Mikhailova N."/>
            <person name="Pati A."/>
            <person name="Goodwin L."/>
            <person name="Chen A."/>
            <person name="Palaniappan K."/>
            <person name="Land M."/>
            <person name="Hauser L."/>
            <person name="Chang Y.J."/>
            <person name="Jeffries C.D."/>
            <person name="Rohde M."/>
            <person name="Spring S."/>
            <person name="Goker M."/>
            <person name="Woyke T."/>
            <person name="Bristow J."/>
            <person name="Eisen J.A."/>
            <person name="Markowitz V."/>
            <person name="Hugenholtz P."/>
            <person name="Kyrpides N.C."/>
            <person name="Klenk H.P."/>
            <person name="Lapidus A."/>
        </authorList>
    </citation>
    <scope>NUCLEOTIDE SEQUENCE [LARGE SCALE GENOMIC DNA]</scope>
    <source>
        <strain evidence="2 3">DSM 11002</strain>
    </source>
</reference>
<protein>
    <submittedName>
        <fullName evidence="2">Uncharacterized protein</fullName>
    </submittedName>
</protein>
<dbReference type="AlphaFoldDB" id="D2Z2D7"/>
<feature type="coiled-coil region" evidence="1">
    <location>
        <begin position="162"/>
        <end position="192"/>
    </location>
</feature>
<evidence type="ECO:0000256" key="1">
    <source>
        <dbReference type="SAM" id="Coils"/>
    </source>
</evidence>
<dbReference type="Proteomes" id="UP000006427">
    <property type="component" value="Unassembled WGS sequence"/>
</dbReference>
<keyword evidence="3" id="KW-1185">Reference proteome</keyword>
<dbReference type="eggNOG" id="ENOG5033G4A">
    <property type="taxonomic scope" value="Bacteria"/>
</dbReference>
<dbReference type="OrthoDB" id="7252896at2"/>
<comment type="caution">
    <text evidence="2">The sequence shown here is derived from an EMBL/GenBank/DDBJ whole genome shotgun (WGS) entry which is preliminary data.</text>
</comment>
<dbReference type="PaxDb" id="469381-Dpep_0061"/>